<dbReference type="GO" id="GO:0005634">
    <property type="term" value="C:nucleus"/>
    <property type="evidence" value="ECO:0007669"/>
    <property type="project" value="TreeGrafter"/>
</dbReference>
<dbReference type="OrthoDB" id="10252707at2759"/>
<feature type="domain" description="MIF4G-like type 2" evidence="2">
    <location>
        <begin position="2"/>
        <end position="134"/>
    </location>
</feature>
<sequence length="147" mass="16846">EGQSTVLKGTFQLWSSHPQMMVGIVDKLLKTQVVECAAIANWIFSADMKSEFTKMYVWEMLHLTIRKMNKHATEARRFIEDSDSNNSEDDDSGNEESHDEDEDMDSEDRKSGKKRNGKKKRRNHGSEKGPGGERPTEEAVEKLEEKL</sequence>
<feature type="compositionally biased region" description="Acidic residues" evidence="1">
    <location>
        <begin position="81"/>
        <end position="106"/>
    </location>
</feature>
<dbReference type="AlphaFoldDB" id="A0A7T8KCG0"/>
<dbReference type="PANTHER" id="PTHR12412">
    <property type="entry name" value="CAP BINDING PROTEIN"/>
    <property type="match status" value="1"/>
</dbReference>
<dbReference type="InterPro" id="IPR016024">
    <property type="entry name" value="ARM-type_fold"/>
</dbReference>
<evidence type="ECO:0000313" key="3">
    <source>
        <dbReference type="EMBL" id="QQP53352.1"/>
    </source>
</evidence>
<dbReference type="InterPro" id="IPR015174">
    <property type="entry name" value="MIF4G-like_typ-2"/>
</dbReference>
<feature type="non-terminal residue" evidence="3">
    <location>
        <position position="147"/>
    </location>
</feature>
<dbReference type="EMBL" id="CP045893">
    <property type="protein sequence ID" value="QQP53352.1"/>
    <property type="molecule type" value="Genomic_DNA"/>
</dbReference>
<evidence type="ECO:0000259" key="2">
    <source>
        <dbReference type="Pfam" id="PF09090"/>
    </source>
</evidence>
<dbReference type="GO" id="GO:0006406">
    <property type="term" value="P:mRNA export from nucleus"/>
    <property type="evidence" value="ECO:0007669"/>
    <property type="project" value="InterPro"/>
</dbReference>
<gene>
    <name evidence="3" type="ORF">FKW44_005808</name>
</gene>
<reference evidence="4" key="1">
    <citation type="submission" date="2021-01" db="EMBL/GenBank/DDBJ databases">
        <title>Caligus Genome Assembly.</title>
        <authorList>
            <person name="Gallardo-Escarate C."/>
        </authorList>
    </citation>
    <scope>NUCLEOTIDE SEQUENCE [LARGE SCALE GENOMIC DNA]</scope>
</reference>
<dbReference type="InterPro" id="IPR027159">
    <property type="entry name" value="CBP80"/>
</dbReference>
<feature type="compositionally biased region" description="Basic and acidic residues" evidence="1">
    <location>
        <begin position="124"/>
        <end position="147"/>
    </location>
</feature>
<dbReference type="GO" id="GO:0000339">
    <property type="term" value="F:RNA cap binding"/>
    <property type="evidence" value="ECO:0007669"/>
    <property type="project" value="InterPro"/>
</dbReference>
<protein>
    <recommendedName>
        <fullName evidence="2">MIF4G-like type 2 domain-containing protein</fullName>
    </recommendedName>
</protein>
<dbReference type="Pfam" id="PF09090">
    <property type="entry name" value="MIF4G_like_2"/>
    <property type="match status" value="1"/>
</dbReference>
<evidence type="ECO:0000256" key="1">
    <source>
        <dbReference type="SAM" id="MobiDB-lite"/>
    </source>
</evidence>
<dbReference type="SUPFAM" id="SSF48371">
    <property type="entry name" value="ARM repeat"/>
    <property type="match status" value="1"/>
</dbReference>
<name>A0A7T8KCG0_CALRO</name>
<dbReference type="Gene3D" id="1.25.40.180">
    <property type="match status" value="1"/>
</dbReference>
<dbReference type="Proteomes" id="UP000595437">
    <property type="component" value="Chromosome 4"/>
</dbReference>
<accession>A0A7T8KCG0</accession>
<dbReference type="GO" id="GO:0005846">
    <property type="term" value="C:nuclear cap binding complex"/>
    <property type="evidence" value="ECO:0007669"/>
    <property type="project" value="InterPro"/>
</dbReference>
<evidence type="ECO:0000313" key="4">
    <source>
        <dbReference type="Proteomes" id="UP000595437"/>
    </source>
</evidence>
<organism evidence="3 4">
    <name type="scientific">Caligus rogercresseyi</name>
    <name type="common">Sea louse</name>
    <dbReference type="NCBI Taxonomy" id="217165"/>
    <lineage>
        <taxon>Eukaryota</taxon>
        <taxon>Metazoa</taxon>
        <taxon>Ecdysozoa</taxon>
        <taxon>Arthropoda</taxon>
        <taxon>Crustacea</taxon>
        <taxon>Multicrustacea</taxon>
        <taxon>Hexanauplia</taxon>
        <taxon>Copepoda</taxon>
        <taxon>Siphonostomatoida</taxon>
        <taxon>Caligidae</taxon>
        <taxon>Caligus</taxon>
    </lineage>
</organism>
<feature type="non-terminal residue" evidence="3">
    <location>
        <position position="1"/>
    </location>
</feature>
<dbReference type="GO" id="GO:0000184">
    <property type="term" value="P:nuclear-transcribed mRNA catabolic process, nonsense-mediated decay"/>
    <property type="evidence" value="ECO:0007669"/>
    <property type="project" value="TreeGrafter"/>
</dbReference>
<feature type="region of interest" description="Disordered" evidence="1">
    <location>
        <begin position="76"/>
        <end position="147"/>
    </location>
</feature>
<dbReference type="PANTHER" id="PTHR12412:SF2">
    <property type="entry name" value="NUCLEAR CAP-BINDING PROTEIN SUBUNIT 1"/>
    <property type="match status" value="1"/>
</dbReference>
<dbReference type="GO" id="GO:0003729">
    <property type="term" value="F:mRNA binding"/>
    <property type="evidence" value="ECO:0007669"/>
    <property type="project" value="TreeGrafter"/>
</dbReference>
<keyword evidence="4" id="KW-1185">Reference proteome</keyword>
<proteinExistence type="predicted"/>
<feature type="compositionally biased region" description="Basic residues" evidence="1">
    <location>
        <begin position="111"/>
        <end position="123"/>
    </location>
</feature>